<evidence type="ECO:0000256" key="12">
    <source>
        <dbReference type="PROSITE-ProRule" id="PRU00433"/>
    </source>
</evidence>
<accession>A0ABV7D1L4</accession>
<evidence type="ECO:0000256" key="7">
    <source>
        <dbReference type="ARBA" id="ARBA00022837"/>
    </source>
</evidence>
<evidence type="ECO:0000256" key="11">
    <source>
        <dbReference type="ARBA" id="ARBA00023157"/>
    </source>
</evidence>
<dbReference type="SMART" id="SM00564">
    <property type="entry name" value="PQQ"/>
    <property type="match status" value="5"/>
</dbReference>
<organism evidence="14 15">
    <name type="scientific">Kordiimonas pumila</name>
    <dbReference type="NCBI Taxonomy" id="2161677"/>
    <lineage>
        <taxon>Bacteria</taxon>
        <taxon>Pseudomonadati</taxon>
        <taxon>Pseudomonadota</taxon>
        <taxon>Alphaproteobacteria</taxon>
        <taxon>Kordiimonadales</taxon>
        <taxon>Kordiimonadaceae</taxon>
        <taxon>Kordiimonas</taxon>
    </lineage>
</organism>
<evidence type="ECO:0000313" key="15">
    <source>
        <dbReference type="Proteomes" id="UP001595444"/>
    </source>
</evidence>
<keyword evidence="9 14" id="KW-0560">Oxidoreductase</keyword>
<dbReference type="InterPro" id="IPR009056">
    <property type="entry name" value="Cyt_c-like_dom"/>
</dbReference>
<dbReference type="Pfam" id="PF01011">
    <property type="entry name" value="PQQ"/>
    <property type="match status" value="2"/>
</dbReference>
<comment type="cofactor">
    <cofactor evidence="2">
        <name>pyrroloquinoline quinone</name>
        <dbReference type="ChEBI" id="CHEBI:58442"/>
    </cofactor>
</comment>
<dbReference type="EMBL" id="JBHRSL010000002">
    <property type="protein sequence ID" value="MFC3051046.1"/>
    <property type="molecule type" value="Genomic_DNA"/>
</dbReference>
<dbReference type="InterPro" id="IPR017512">
    <property type="entry name" value="PQQ_MeOH/EtOH_DH"/>
</dbReference>
<name>A0ABV7D1L4_9PROT</name>
<evidence type="ECO:0000256" key="8">
    <source>
        <dbReference type="ARBA" id="ARBA00022891"/>
    </source>
</evidence>
<dbReference type="InterPro" id="IPR011047">
    <property type="entry name" value="Quinoprotein_ADH-like_sf"/>
</dbReference>
<evidence type="ECO:0000256" key="5">
    <source>
        <dbReference type="ARBA" id="ARBA00022723"/>
    </source>
</evidence>
<dbReference type="GO" id="GO:0016491">
    <property type="term" value="F:oxidoreductase activity"/>
    <property type="evidence" value="ECO:0007669"/>
    <property type="project" value="UniProtKB-KW"/>
</dbReference>
<dbReference type="SUPFAM" id="SSF50998">
    <property type="entry name" value="Quinoprotein alcohol dehydrogenase-like"/>
    <property type="match status" value="1"/>
</dbReference>
<evidence type="ECO:0000256" key="6">
    <source>
        <dbReference type="ARBA" id="ARBA00022729"/>
    </source>
</evidence>
<comment type="caution">
    <text evidence="14">The sequence shown here is derived from an EMBL/GenBank/DDBJ whole genome shotgun (WGS) entry which is preliminary data.</text>
</comment>
<dbReference type="Gene3D" id="2.140.10.10">
    <property type="entry name" value="Quinoprotein alcohol dehydrogenase-like superfamily"/>
    <property type="match status" value="1"/>
</dbReference>
<dbReference type="CDD" id="cd10279">
    <property type="entry name" value="PQQ_ADH_II"/>
    <property type="match status" value="1"/>
</dbReference>
<evidence type="ECO:0000256" key="4">
    <source>
        <dbReference type="ARBA" id="ARBA00022617"/>
    </source>
</evidence>
<dbReference type="PROSITE" id="PS51007">
    <property type="entry name" value="CYTC"/>
    <property type="match status" value="1"/>
</dbReference>
<dbReference type="InterPro" id="IPR001479">
    <property type="entry name" value="Quinoprotein_DH_CS"/>
</dbReference>
<protein>
    <submittedName>
        <fullName evidence="14">PQQ-dependent dehydrogenase, methanol/ethanol family</fullName>
        <ecNumber evidence="14">1.1.2.-</ecNumber>
    </submittedName>
</protein>
<dbReference type="PROSITE" id="PS00364">
    <property type="entry name" value="BACTERIAL_PQQ_2"/>
    <property type="match status" value="1"/>
</dbReference>
<dbReference type="NCBIfam" id="TIGR03075">
    <property type="entry name" value="PQQ_enz_alc_DH"/>
    <property type="match status" value="1"/>
</dbReference>
<dbReference type="InterPro" id="IPR036909">
    <property type="entry name" value="Cyt_c-like_dom_sf"/>
</dbReference>
<keyword evidence="8" id="KW-0634">PQQ</keyword>
<dbReference type="InterPro" id="IPR018391">
    <property type="entry name" value="PQQ_b-propeller_rpt"/>
</dbReference>
<keyword evidence="5 12" id="KW-0479">Metal-binding</keyword>
<evidence type="ECO:0000256" key="1">
    <source>
        <dbReference type="ARBA" id="ARBA00001913"/>
    </source>
</evidence>
<dbReference type="RefSeq" id="WP_194212128.1">
    <property type="nucleotide sequence ID" value="NZ_CP061205.1"/>
</dbReference>
<reference evidence="15" key="1">
    <citation type="journal article" date="2019" name="Int. J. Syst. Evol. Microbiol.">
        <title>The Global Catalogue of Microorganisms (GCM) 10K type strain sequencing project: providing services to taxonomists for standard genome sequencing and annotation.</title>
        <authorList>
            <consortium name="The Broad Institute Genomics Platform"/>
            <consortium name="The Broad Institute Genome Sequencing Center for Infectious Disease"/>
            <person name="Wu L."/>
            <person name="Ma J."/>
        </authorList>
    </citation>
    <scope>NUCLEOTIDE SEQUENCE [LARGE SCALE GENOMIC DNA]</scope>
    <source>
        <strain evidence="15">KCTC 62164</strain>
    </source>
</reference>
<evidence type="ECO:0000256" key="10">
    <source>
        <dbReference type="ARBA" id="ARBA00023004"/>
    </source>
</evidence>
<comment type="cofactor">
    <cofactor evidence="1">
        <name>Ca(2+)</name>
        <dbReference type="ChEBI" id="CHEBI:29108"/>
    </cofactor>
</comment>
<dbReference type="Gene3D" id="1.10.760.10">
    <property type="entry name" value="Cytochrome c-like domain"/>
    <property type="match status" value="1"/>
</dbReference>
<dbReference type="PANTHER" id="PTHR32303">
    <property type="entry name" value="QUINOPROTEIN ALCOHOL DEHYDROGENASE (CYTOCHROME C)"/>
    <property type="match status" value="1"/>
</dbReference>
<feature type="domain" description="Cytochrome c" evidence="13">
    <location>
        <begin position="656"/>
        <end position="734"/>
    </location>
</feature>
<sequence length="756" mass="82842">MRSRINNHLKLLSIIGTLSIAGCGENAGDTTINTTEMVSTVSGNITTERLLNIENEPGSWLTGGRDYQQSYFSPLTDINKGNASELGFAWQYEIDTTHGFEATPIVVDGVMYSSGPKGAVYAVDAKTGAEKWMFEPEIDPNIVRKVCCGMINRGISVWEGSVFVASLDGYLYALDAATGDVLWQQDTITERDRGYTITGAPYVAKDIVVIGNSGAELDARGYVTAYDTKTGKQAWRFYTVPKSYDGVQENPELEMAAKTWDQNSLWEVGLGGTVWDAMAYDPALNLLYIGTGNAAPYPRKLRSPSGGDNLFLSSILAINPDTGRLVWYYQTTPADNWDFTSTQKLILADLTINGSERKVLMQAPKNGFFYVLDRQSGELLSAEPYVPVNWASHVDLATGKPVETGQGEYFDEPKLVFPSPAGGHNWQPMAFNRETGLVYIPVLEASAVWRMPKEPFVYQKGGLNTTSQYFFPSAGSWGLDSEGAKGLPPLTELAKGQPDPVIRGYLRAWDPVQNKVAWEVETSDVWRGHIFAIWNGGGVMTTASDLVFQGRATGDLVMLDAKTGAELASINVGTSIMAAPMTYKIDGEQYVAVMAGLGGAIGQSYLPGTAAYKYGNKGRIVAFKLNGGLVPLRPEKQYDQPDGFPMPPVMRRGAPFQVKNGGELFERNCSKCHMNDADSGSGIPDLRRMTEQVHGEFTDILLKGIREEQGMGNFSELLTPEEVEAIHMYLIDLAWSTYESSSNEAKPHQPKEIEEQ</sequence>
<dbReference type="SUPFAM" id="SSF46626">
    <property type="entry name" value="Cytochrome c"/>
    <property type="match status" value="1"/>
</dbReference>
<evidence type="ECO:0000256" key="2">
    <source>
        <dbReference type="ARBA" id="ARBA00001931"/>
    </source>
</evidence>
<evidence type="ECO:0000256" key="3">
    <source>
        <dbReference type="ARBA" id="ARBA00008156"/>
    </source>
</evidence>
<keyword evidence="15" id="KW-1185">Reference proteome</keyword>
<evidence type="ECO:0000313" key="14">
    <source>
        <dbReference type="EMBL" id="MFC3051046.1"/>
    </source>
</evidence>
<keyword evidence="11" id="KW-1015">Disulfide bond</keyword>
<evidence type="ECO:0000259" key="13">
    <source>
        <dbReference type="PROSITE" id="PS51007"/>
    </source>
</evidence>
<keyword evidence="7" id="KW-0106">Calcium</keyword>
<gene>
    <name evidence="14" type="ORF">ACFOKA_03910</name>
</gene>
<dbReference type="Pfam" id="PF13442">
    <property type="entry name" value="Cytochrome_CBB3"/>
    <property type="match status" value="1"/>
</dbReference>
<keyword evidence="4 12" id="KW-0349">Heme</keyword>
<dbReference type="Proteomes" id="UP001595444">
    <property type="component" value="Unassembled WGS sequence"/>
</dbReference>
<dbReference type="InterPro" id="IPR002372">
    <property type="entry name" value="PQQ_rpt_dom"/>
</dbReference>
<dbReference type="EC" id="1.1.2.-" evidence="14"/>
<keyword evidence="6" id="KW-0732">Signal</keyword>
<proteinExistence type="inferred from homology"/>
<keyword evidence="10 12" id="KW-0408">Iron</keyword>
<evidence type="ECO:0000256" key="9">
    <source>
        <dbReference type="ARBA" id="ARBA00023002"/>
    </source>
</evidence>
<comment type="similarity">
    <text evidence="3">Belongs to the bacterial PQQ dehydrogenase family.</text>
</comment>
<dbReference type="PROSITE" id="PS51257">
    <property type="entry name" value="PROKAR_LIPOPROTEIN"/>
    <property type="match status" value="1"/>
</dbReference>